<sequence>MMYKSPRLLRSHLYLPDVSTPRHTRPRRVAALCDGRETRDSRDCDDGETREIIQSNVSSLRAQGRLTNWLVWVIEIARGKVTPL</sequence>
<dbReference type="EMBL" id="BMAT01009148">
    <property type="protein sequence ID" value="GFR99576.1"/>
    <property type="molecule type" value="Genomic_DNA"/>
</dbReference>
<comment type="caution">
    <text evidence="1">The sequence shown here is derived from an EMBL/GenBank/DDBJ whole genome shotgun (WGS) entry which is preliminary data.</text>
</comment>
<dbReference type="AlphaFoldDB" id="A0AAV4HS29"/>
<accession>A0AAV4HS29</accession>
<proteinExistence type="predicted"/>
<dbReference type="Proteomes" id="UP000762676">
    <property type="component" value="Unassembled WGS sequence"/>
</dbReference>
<reference evidence="1 2" key="1">
    <citation type="journal article" date="2021" name="Elife">
        <title>Chloroplast acquisition without the gene transfer in kleptoplastic sea slugs, Plakobranchus ocellatus.</title>
        <authorList>
            <person name="Maeda T."/>
            <person name="Takahashi S."/>
            <person name="Yoshida T."/>
            <person name="Shimamura S."/>
            <person name="Takaki Y."/>
            <person name="Nagai Y."/>
            <person name="Toyoda A."/>
            <person name="Suzuki Y."/>
            <person name="Arimoto A."/>
            <person name="Ishii H."/>
            <person name="Satoh N."/>
            <person name="Nishiyama T."/>
            <person name="Hasebe M."/>
            <person name="Maruyama T."/>
            <person name="Minagawa J."/>
            <person name="Obokata J."/>
            <person name="Shigenobu S."/>
        </authorList>
    </citation>
    <scope>NUCLEOTIDE SEQUENCE [LARGE SCALE GENOMIC DNA]</scope>
</reference>
<gene>
    <name evidence="1" type="ORF">ElyMa_004531800</name>
</gene>
<name>A0AAV4HS29_9GAST</name>
<keyword evidence="2" id="KW-1185">Reference proteome</keyword>
<organism evidence="1 2">
    <name type="scientific">Elysia marginata</name>
    <dbReference type="NCBI Taxonomy" id="1093978"/>
    <lineage>
        <taxon>Eukaryota</taxon>
        <taxon>Metazoa</taxon>
        <taxon>Spiralia</taxon>
        <taxon>Lophotrochozoa</taxon>
        <taxon>Mollusca</taxon>
        <taxon>Gastropoda</taxon>
        <taxon>Heterobranchia</taxon>
        <taxon>Euthyneura</taxon>
        <taxon>Panpulmonata</taxon>
        <taxon>Sacoglossa</taxon>
        <taxon>Placobranchoidea</taxon>
        <taxon>Plakobranchidae</taxon>
        <taxon>Elysia</taxon>
    </lineage>
</organism>
<evidence type="ECO:0000313" key="2">
    <source>
        <dbReference type="Proteomes" id="UP000762676"/>
    </source>
</evidence>
<protein>
    <submittedName>
        <fullName evidence="1">Uncharacterized protein</fullName>
    </submittedName>
</protein>
<evidence type="ECO:0000313" key="1">
    <source>
        <dbReference type="EMBL" id="GFR99576.1"/>
    </source>
</evidence>